<dbReference type="PATRIC" id="fig|1125712.3.peg.1907"/>
<proteinExistence type="predicted"/>
<sequence length="63" mass="7084">MDDTPFEEEPFVPPHPETPYLLLDSGTTITYREMCAGIDPRLLPTDETSLEVLLDTFGAAEVW</sequence>
<dbReference type="EMBL" id="AWEZ01000062">
    <property type="protein sequence ID" value="ERL06716.1"/>
    <property type="molecule type" value="Genomic_DNA"/>
</dbReference>
<evidence type="ECO:0000313" key="1">
    <source>
        <dbReference type="EMBL" id="ERL06716.1"/>
    </source>
</evidence>
<evidence type="ECO:0000313" key="2">
    <source>
        <dbReference type="Proteomes" id="UP000016638"/>
    </source>
</evidence>
<dbReference type="RefSeq" id="WP_021726784.1">
    <property type="nucleotide sequence ID" value="NZ_AWEZ01000062.1"/>
</dbReference>
<name>U2V209_9ACTN</name>
<protein>
    <submittedName>
        <fullName evidence="1">Uncharacterized protein</fullName>
    </submittedName>
</protein>
<reference evidence="1 2" key="1">
    <citation type="submission" date="2013-08" db="EMBL/GenBank/DDBJ databases">
        <authorList>
            <person name="Durkin A.S."/>
            <person name="Haft D.R."/>
            <person name="McCorrison J."/>
            <person name="Torralba M."/>
            <person name="Gillis M."/>
            <person name="Haft D.H."/>
            <person name="Methe B."/>
            <person name="Sutton G."/>
            <person name="Nelson K.E."/>
        </authorList>
    </citation>
    <scope>NUCLEOTIDE SEQUENCE [LARGE SCALE GENOMIC DNA]</scope>
    <source>
        <strain evidence="1 2">F0195</strain>
    </source>
</reference>
<dbReference type="AlphaFoldDB" id="U2V209"/>
<accession>U2V209</accession>
<organism evidence="1 2">
    <name type="scientific">Olsenella profusa F0195</name>
    <dbReference type="NCBI Taxonomy" id="1125712"/>
    <lineage>
        <taxon>Bacteria</taxon>
        <taxon>Bacillati</taxon>
        <taxon>Actinomycetota</taxon>
        <taxon>Coriobacteriia</taxon>
        <taxon>Coriobacteriales</taxon>
        <taxon>Atopobiaceae</taxon>
        <taxon>Olsenella</taxon>
    </lineage>
</organism>
<dbReference type="STRING" id="1125712.HMPREF1316_0481"/>
<keyword evidence="2" id="KW-1185">Reference proteome</keyword>
<gene>
    <name evidence="1" type="ORF">HMPREF1316_0481</name>
</gene>
<dbReference type="Proteomes" id="UP000016638">
    <property type="component" value="Unassembled WGS sequence"/>
</dbReference>
<comment type="caution">
    <text evidence="1">The sequence shown here is derived from an EMBL/GenBank/DDBJ whole genome shotgun (WGS) entry which is preliminary data.</text>
</comment>